<protein>
    <submittedName>
        <fullName evidence="3">Outer membrane lipoprotein-sorting protein</fullName>
    </submittedName>
</protein>
<name>A0ABT9NAE0_9ACTO</name>
<dbReference type="EMBL" id="JAUSQW010000001">
    <property type="protein sequence ID" value="MDP9800371.1"/>
    <property type="molecule type" value="Genomic_DNA"/>
</dbReference>
<keyword evidence="3" id="KW-0449">Lipoprotein</keyword>
<feature type="region of interest" description="Disordered" evidence="1">
    <location>
        <begin position="25"/>
        <end position="67"/>
    </location>
</feature>
<evidence type="ECO:0000313" key="3">
    <source>
        <dbReference type="EMBL" id="MDP9800371.1"/>
    </source>
</evidence>
<accession>A0ABT9NAE0</accession>
<keyword evidence="4" id="KW-1185">Reference proteome</keyword>
<dbReference type="PROSITE" id="PS51257">
    <property type="entry name" value="PROKAR_LIPOPROTEIN"/>
    <property type="match status" value="1"/>
</dbReference>
<evidence type="ECO:0000313" key="4">
    <source>
        <dbReference type="Proteomes" id="UP001235966"/>
    </source>
</evidence>
<sequence>MKKSCAVIAAVCSLALGACSTASQPAATTQSGAPASASASASAKPAQKKYPDLPATRELKVEPTEGGTAYTTVDGAVTLTAPADFRALTKGTNPLSEVWLQAGETQVLLSKLGKPLGETTKADYLDLLSKGESFKEYLVSEGADVTISGAVAWMFDVTSKTDAKPAAKIYVFEHRGIAYEVTVKAADQAGFGAGEKIATSAKLNGKAA</sequence>
<keyword evidence="2" id="KW-0732">Signal</keyword>
<feature type="chain" id="PRO_5046352459" evidence="2">
    <location>
        <begin position="23"/>
        <end position="208"/>
    </location>
</feature>
<dbReference type="Proteomes" id="UP001235966">
    <property type="component" value="Unassembled WGS sequence"/>
</dbReference>
<gene>
    <name evidence="3" type="ORF">J2S49_000447</name>
</gene>
<feature type="signal peptide" evidence="2">
    <location>
        <begin position="1"/>
        <end position="22"/>
    </location>
</feature>
<evidence type="ECO:0000256" key="1">
    <source>
        <dbReference type="SAM" id="MobiDB-lite"/>
    </source>
</evidence>
<comment type="caution">
    <text evidence="3">The sequence shown here is derived from an EMBL/GenBank/DDBJ whole genome shotgun (WGS) entry which is preliminary data.</text>
</comment>
<feature type="compositionally biased region" description="Low complexity" evidence="1">
    <location>
        <begin position="25"/>
        <end position="45"/>
    </location>
</feature>
<proteinExistence type="predicted"/>
<reference evidence="3 4" key="1">
    <citation type="submission" date="2023-07" db="EMBL/GenBank/DDBJ databases">
        <title>Sequencing the genomes of 1000 actinobacteria strains.</title>
        <authorList>
            <person name="Klenk H.-P."/>
        </authorList>
    </citation>
    <scope>NUCLEOTIDE SEQUENCE [LARGE SCALE GENOMIC DNA]</scope>
    <source>
        <strain evidence="3 4">DSM 102162</strain>
    </source>
</reference>
<dbReference type="RefSeq" id="WP_278057760.1">
    <property type="nucleotide sequence ID" value="NZ_CP121247.1"/>
</dbReference>
<organism evidence="3 4">
    <name type="scientific">Arcanobacterium wilhelmae</name>
    <dbReference type="NCBI Taxonomy" id="1803177"/>
    <lineage>
        <taxon>Bacteria</taxon>
        <taxon>Bacillati</taxon>
        <taxon>Actinomycetota</taxon>
        <taxon>Actinomycetes</taxon>
        <taxon>Actinomycetales</taxon>
        <taxon>Actinomycetaceae</taxon>
        <taxon>Arcanobacterium</taxon>
    </lineage>
</organism>
<feature type="compositionally biased region" description="Basic and acidic residues" evidence="1">
    <location>
        <begin position="49"/>
        <end position="63"/>
    </location>
</feature>
<evidence type="ECO:0000256" key="2">
    <source>
        <dbReference type="SAM" id="SignalP"/>
    </source>
</evidence>